<dbReference type="STRING" id="1122206.SAMN02745753_01279"/>
<dbReference type="Proteomes" id="UP000184517">
    <property type="component" value="Unassembled WGS sequence"/>
</dbReference>
<dbReference type="InterPro" id="IPR019243">
    <property type="entry name" value="DUF2202"/>
</dbReference>
<dbReference type="InterPro" id="IPR009078">
    <property type="entry name" value="Ferritin-like_SF"/>
</dbReference>
<sequence>MKSVKLWLSGVLVSWVIVCFPSIAAAGGYGAAGAQNEVDKVLTLESMLSYALEDEYLARGEYQEVIRTFGGQKPFTNIIKAEERHISWLEPLFERYGFALPVDRGVESAVMPASYAETFPVGVAAEVANIEMYERFLKQDLPSDVRDVFVRLHDASENHLAAFQKWQNKF</sequence>
<gene>
    <name evidence="1" type="ORF">SAMN02745753_01279</name>
</gene>
<dbReference type="OrthoDB" id="573482at2"/>
<organism evidence="1 2">
    <name type="scientific">Marinomonas polaris DSM 16579</name>
    <dbReference type="NCBI Taxonomy" id="1122206"/>
    <lineage>
        <taxon>Bacteria</taxon>
        <taxon>Pseudomonadati</taxon>
        <taxon>Pseudomonadota</taxon>
        <taxon>Gammaproteobacteria</taxon>
        <taxon>Oceanospirillales</taxon>
        <taxon>Oceanospirillaceae</taxon>
        <taxon>Marinomonas</taxon>
    </lineage>
</organism>
<dbReference type="RefSeq" id="WP_072838886.1">
    <property type="nucleotide sequence ID" value="NZ_FQVF01000005.1"/>
</dbReference>
<name>A0A1M4YP69_9GAMM</name>
<evidence type="ECO:0000313" key="1">
    <source>
        <dbReference type="EMBL" id="SHF07605.1"/>
    </source>
</evidence>
<dbReference type="AlphaFoldDB" id="A0A1M4YP69"/>
<dbReference type="EMBL" id="FQVF01000005">
    <property type="protein sequence ID" value="SHF07605.1"/>
    <property type="molecule type" value="Genomic_DNA"/>
</dbReference>
<protein>
    <recommendedName>
        <fullName evidence="3">DUF2202 domain-containing protein</fullName>
    </recommendedName>
</protein>
<dbReference type="InterPro" id="IPR012347">
    <property type="entry name" value="Ferritin-like"/>
</dbReference>
<evidence type="ECO:0000313" key="2">
    <source>
        <dbReference type="Proteomes" id="UP000184517"/>
    </source>
</evidence>
<dbReference type="Gene3D" id="1.20.1260.10">
    <property type="match status" value="1"/>
</dbReference>
<keyword evidence="2" id="KW-1185">Reference proteome</keyword>
<reference evidence="2" key="1">
    <citation type="submission" date="2016-11" db="EMBL/GenBank/DDBJ databases">
        <authorList>
            <person name="Varghese N."/>
            <person name="Submissions S."/>
        </authorList>
    </citation>
    <scope>NUCLEOTIDE SEQUENCE [LARGE SCALE GENOMIC DNA]</scope>
    <source>
        <strain evidence="2">DSM 16579</strain>
    </source>
</reference>
<dbReference type="SUPFAM" id="SSF47240">
    <property type="entry name" value="Ferritin-like"/>
    <property type="match status" value="1"/>
</dbReference>
<dbReference type="CDD" id="cd01048">
    <property type="entry name" value="Ferritin_like_AB2"/>
    <property type="match status" value="1"/>
</dbReference>
<evidence type="ECO:0008006" key="3">
    <source>
        <dbReference type="Google" id="ProtNLM"/>
    </source>
</evidence>
<accession>A0A1M4YP69</accession>
<proteinExistence type="predicted"/>